<gene>
    <name evidence="1" type="ORF">SPARVUS_LOCUS15281168</name>
</gene>
<keyword evidence="2" id="KW-1185">Reference proteome</keyword>
<sequence length="44" mass="4744">CSVWCVLLEGFFNGRVPVISTGPISTIQTERSGVMQPHRAAIGE</sequence>
<feature type="non-terminal residue" evidence="1">
    <location>
        <position position="1"/>
    </location>
</feature>
<evidence type="ECO:0000313" key="1">
    <source>
        <dbReference type="EMBL" id="CAI9615707.1"/>
    </source>
</evidence>
<protein>
    <submittedName>
        <fullName evidence="1">Uncharacterized protein</fullName>
    </submittedName>
</protein>
<reference evidence="1" key="1">
    <citation type="submission" date="2023-05" db="EMBL/GenBank/DDBJ databases">
        <authorList>
            <person name="Stuckert A."/>
        </authorList>
    </citation>
    <scope>NUCLEOTIDE SEQUENCE</scope>
</reference>
<name>A0ABN9H3U4_9NEOB</name>
<evidence type="ECO:0000313" key="2">
    <source>
        <dbReference type="Proteomes" id="UP001162483"/>
    </source>
</evidence>
<dbReference type="EMBL" id="CATNWA010019922">
    <property type="protein sequence ID" value="CAI9615707.1"/>
    <property type="molecule type" value="Genomic_DNA"/>
</dbReference>
<comment type="caution">
    <text evidence="1">The sequence shown here is derived from an EMBL/GenBank/DDBJ whole genome shotgun (WGS) entry which is preliminary data.</text>
</comment>
<dbReference type="Proteomes" id="UP001162483">
    <property type="component" value="Unassembled WGS sequence"/>
</dbReference>
<accession>A0ABN9H3U4</accession>
<proteinExistence type="predicted"/>
<organism evidence="1 2">
    <name type="scientific">Staurois parvus</name>
    <dbReference type="NCBI Taxonomy" id="386267"/>
    <lineage>
        <taxon>Eukaryota</taxon>
        <taxon>Metazoa</taxon>
        <taxon>Chordata</taxon>
        <taxon>Craniata</taxon>
        <taxon>Vertebrata</taxon>
        <taxon>Euteleostomi</taxon>
        <taxon>Amphibia</taxon>
        <taxon>Batrachia</taxon>
        <taxon>Anura</taxon>
        <taxon>Neobatrachia</taxon>
        <taxon>Ranoidea</taxon>
        <taxon>Ranidae</taxon>
        <taxon>Staurois</taxon>
    </lineage>
</organism>